<protein>
    <recommendedName>
        <fullName evidence="3">AB hydrolase-1 domain-containing protein</fullName>
    </recommendedName>
</protein>
<dbReference type="InterPro" id="IPR029058">
    <property type="entry name" value="AB_hydrolase_fold"/>
</dbReference>
<dbReference type="Pfam" id="PF12697">
    <property type="entry name" value="Abhydrolase_6"/>
    <property type="match status" value="1"/>
</dbReference>
<comment type="caution">
    <text evidence="4">The sequence shown here is derived from an EMBL/GenBank/DDBJ whole genome shotgun (WGS) entry which is preliminary data.</text>
</comment>
<organism evidence="4 5">
    <name type="scientific">Saxophila tyrrhenica</name>
    <dbReference type="NCBI Taxonomy" id="1690608"/>
    <lineage>
        <taxon>Eukaryota</taxon>
        <taxon>Fungi</taxon>
        <taxon>Dikarya</taxon>
        <taxon>Ascomycota</taxon>
        <taxon>Pezizomycotina</taxon>
        <taxon>Dothideomycetes</taxon>
        <taxon>Dothideomycetidae</taxon>
        <taxon>Mycosphaerellales</taxon>
        <taxon>Extremaceae</taxon>
        <taxon>Saxophila</taxon>
    </lineage>
</organism>
<keyword evidence="5" id="KW-1185">Reference proteome</keyword>
<keyword evidence="2" id="KW-0732">Signal</keyword>
<feature type="compositionally biased region" description="Polar residues" evidence="1">
    <location>
        <begin position="437"/>
        <end position="447"/>
    </location>
</feature>
<proteinExistence type="predicted"/>
<dbReference type="GeneID" id="89928559"/>
<evidence type="ECO:0000313" key="4">
    <source>
        <dbReference type="EMBL" id="KAK5167524.1"/>
    </source>
</evidence>
<name>A0AAV9P729_9PEZI</name>
<gene>
    <name evidence="4" type="ORF">LTR77_007223</name>
</gene>
<dbReference type="AlphaFoldDB" id="A0AAV9P729"/>
<feature type="chain" id="PRO_5043698631" description="AB hydrolase-1 domain-containing protein" evidence="2">
    <location>
        <begin position="19"/>
        <end position="610"/>
    </location>
</feature>
<dbReference type="Proteomes" id="UP001337655">
    <property type="component" value="Unassembled WGS sequence"/>
</dbReference>
<sequence length="610" mass="67300">MKSTILTATLLLTGGSVASPHSTHRYGTCQQFDVPITASAEGAVYNLTHIDDNISARSWAIKEDTWSTLKGADRIIKNITISGTYKIHVQLCQPHSSKQPDVIQIATHGGHYDSRYWDAKLQPEEHSWVEDALKAGYPILTYDRLGAGKSDLPDAYHGVQAGLELEILRELTIKTRDGTLHDGMKQSSKDPMRIIHVGHSFGSFLTSAFIATYPELSDAAVITGYAATPYLAMAGYSPWAAQFPPTADKPFDRTPGYIVNQKSGIQNIFFAGDPDTAFTKELLDYGDAIKQPVPIGELASGYKLVGLPGLNYTGPIHFMLAEFDTFICGGDCKGVTNETAQRLSYPKAFALQVDIQPNTGHAFPLHNNASAGFQNRCTLGPPGLDFHPSSKFEVVGYANIYRRSIGPSTISPVRQSGIELRVFSTATATPTPSSMSHPQSPQRQPTDNETIRYAKALHNTALVALVACPILALLPPRKLDAYTFGLGGTTIFSANWLVRERTGRSIWQHVGIGADHRAYNQSMEGNSSISPTEQANLYRELHHATQEMERTGRQEKASVTEQVQNQREAWKAQQQKEVQEEMEEGKSFADMITDQIWEVWNWGKKKDEDE</sequence>
<evidence type="ECO:0000259" key="3">
    <source>
        <dbReference type="Pfam" id="PF12697"/>
    </source>
</evidence>
<reference evidence="4 5" key="1">
    <citation type="submission" date="2023-08" db="EMBL/GenBank/DDBJ databases">
        <title>Black Yeasts Isolated from many extreme environments.</title>
        <authorList>
            <person name="Coleine C."/>
            <person name="Stajich J.E."/>
            <person name="Selbmann L."/>
        </authorList>
    </citation>
    <scope>NUCLEOTIDE SEQUENCE [LARGE SCALE GENOMIC DNA]</scope>
    <source>
        <strain evidence="4 5">CCFEE 5935</strain>
    </source>
</reference>
<dbReference type="InterPro" id="IPR000073">
    <property type="entry name" value="AB_hydrolase_1"/>
</dbReference>
<feature type="domain" description="AB hydrolase-1" evidence="3">
    <location>
        <begin position="108"/>
        <end position="366"/>
    </location>
</feature>
<feature type="region of interest" description="Disordered" evidence="1">
    <location>
        <begin position="427"/>
        <end position="447"/>
    </location>
</feature>
<evidence type="ECO:0000256" key="1">
    <source>
        <dbReference type="SAM" id="MobiDB-lite"/>
    </source>
</evidence>
<evidence type="ECO:0000256" key="2">
    <source>
        <dbReference type="SAM" id="SignalP"/>
    </source>
</evidence>
<dbReference type="Gene3D" id="3.40.50.1820">
    <property type="entry name" value="alpha/beta hydrolase"/>
    <property type="match status" value="1"/>
</dbReference>
<dbReference type="SUPFAM" id="SSF53474">
    <property type="entry name" value="alpha/beta-Hydrolases"/>
    <property type="match status" value="1"/>
</dbReference>
<dbReference type="EMBL" id="JAVRRT010000011">
    <property type="protein sequence ID" value="KAK5167524.1"/>
    <property type="molecule type" value="Genomic_DNA"/>
</dbReference>
<evidence type="ECO:0000313" key="5">
    <source>
        <dbReference type="Proteomes" id="UP001337655"/>
    </source>
</evidence>
<accession>A0AAV9P729</accession>
<feature type="signal peptide" evidence="2">
    <location>
        <begin position="1"/>
        <end position="18"/>
    </location>
</feature>
<feature type="compositionally biased region" description="Low complexity" evidence="1">
    <location>
        <begin position="427"/>
        <end position="436"/>
    </location>
</feature>
<feature type="region of interest" description="Disordered" evidence="1">
    <location>
        <begin position="566"/>
        <end position="587"/>
    </location>
</feature>
<dbReference type="RefSeq" id="XP_064657230.1">
    <property type="nucleotide sequence ID" value="XM_064804460.1"/>
</dbReference>